<sequence length="104" mass="12056">MIINNIGVELIGNQAFRLTGSITQNNIPVLEDNYVRKMNANRGFSEQRMFRKIASIPDVAHLNAIQEGYNLDDPKDLRRFLRDNPEYMTVERIDSHRSPNIIIK</sequence>
<name>A0A6M3LFP8_9ZZZZ</name>
<accession>A0A6M3LFP8</accession>
<dbReference type="AlphaFoldDB" id="A0A6M3LFP8"/>
<dbReference type="EMBL" id="MT145021">
    <property type="protein sequence ID" value="QJI02675.1"/>
    <property type="molecule type" value="Genomic_DNA"/>
</dbReference>
<protein>
    <submittedName>
        <fullName evidence="1">Uncharacterized protein</fullName>
    </submittedName>
</protein>
<evidence type="ECO:0000313" key="2">
    <source>
        <dbReference type="EMBL" id="QJI02675.1"/>
    </source>
</evidence>
<dbReference type="EMBL" id="MT143129">
    <property type="protein sequence ID" value="QJA93189.1"/>
    <property type="molecule type" value="Genomic_DNA"/>
</dbReference>
<evidence type="ECO:0000313" key="1">
    <source>
        <dbReference type="EMBL" id="QJA93189.1"/>
    </source>
</evidence>
<proteinExistence type="predicted"/>
<gene>
    <name evidence="1" type="ORF">MM415B04323_0005</name>
    <name evidence="2" type="ORF">TM448B03525_0008</name>
</gene>
<organism evidence="1">
    <name type="scientific">viral metagenome</name>
    <dbReference type="NCBI Taxonomy" id="1070528"/>
    <lineage>
        <taxon>unclassified sequences</taxon>
        <taxon>metagenomes</taxon>
        <taxon>organismal metagenomes</taxon>
    </lineage>
</organism>
<reference evidence="1" key="1">
    <citation type="submission" date="2020-03" db="EMBL/GenBank/DDBJ databases">
        <title>The deep terrestrial virosphere.</title>
        <authorList>
            <person name="Holmfeldt K."/>
            <person name="Nilsson E."/>
            <person name="Simone D."/>
            <person name="Lopez-Fernandez M."/>
            <person name="Wu X."/>
            <person name="de Brujin I."/>
            <person name="Lundin D."/>
            <person name="Andersson A."/>
            <person name="Bertilsson S."/>
            <person name="Dopson M."/>
        </authorList>
    </citation>
    <scope>NUCLEOTIDE SEQUENCE</scope>
    <source>
        <strain evidence="1">MM415B04323</strain>
        <strain evidence="2">TM448B03525</strain>
    </source>
</reference>